<accession>A0A975HMT1</accession>
<dbReference type="Proteomes" id="UP000664904">
    <property type="component" value="Plasmid unnamed5"/>
</dbReference>
<feature type="domain" description="SPOR" evidence="1">
    <location>
        <begin position="72"/>
        <end position="146"/>
    </location>
</feature>
<keyword evidence="3" id="KW-1185">Reference proteome</keyword>
<dbReference type="AlphaFoldDB" id="A0A975HMT1"/>
<reference evidence="2" key="1">
    <citation type="submission" date="2021-03" db="EMBL/GenBank/DDBJ databases">
        <title>Complete Genome of Pseudoalteromonas xiamenensis STKMTI.2, a new potential marine bacterium producing anti-Vibrio compounds.</title>
        <authorList>
            <person name="Handayani D.P."/>
            <person name="Isnansetyo A."/>
            <person name="Istiqomah I."/>
            <person name="Jumina J."/>
        </authorList>
    </citation>
    <scope>NUCLEOTIDE SEQUENCE</scope>
    <source>
        <strain evidence="2">STKMTI.2</strain>
        <plasmid evidence="2">unnamed5</plasmid>
    </source>
</reference>
<dbReference type="KEGG" id="pxi:J5O05_21355"/>
<protein>
    <submittedName>
        <fullName evidence="2">SPOR domain-containing protein</fullName>
    </submittedName>
</protein>
<dbReference type="RefSeq" id="WP_208844936.1">
    <property type="nucleotide sequence ID" value="NZ_CP072135.1"/>
</dbReference>
<dbReference type="Pfam" id="PF05036">
    <property type="entry name" value="SPOR"/>
    <property type="match status" value="1"/>
</dbReference>
<proteinExistence type="predicted"/>
<evidence type="ECO:0000313" key="3">
    <source>
        <dbReference type="Proteomes" id="UP000664904"/>
    </source>
</evidence>
<keyword evidence="2" id="KW-0614">Plasmid</keyword>
<organism evidence="2 3">
    <name type="scientific">Pseudoalteromonas xiamenensis</name>
    <dbReference type="NCBI Taxonomy" id="882626"/>
    <lineage>
        <taxon>Bacteria</taxon>
        <taxon>Pseudomonadati</taxon>
        <taxon>Pseudomonadota</taxon>
        <taxon>Gammaproteobacteria</taxon>
        <taxon>Alteromonadales</taxon>
        <taxon>Pseudoalteromonadaceae</taxon>
        <taxon>Pseudoalteromonas</taxon>
    </lineage>
</organism>
<dbReference type="GO" id="GO:0042834">
    <property type="term" value="F:peptidoglycan binding"/>
    <property type="evidence" value="ECO:0007669"/>
    <property type="project" value="InterPro"/>
</dbReference>
<geneLocation type="plasmid" evidence="2 3">
    <name>unnamed5</name>
</geneLocation>
<name>A0A975HMT1_9GAMM</name>
<evidence type="ECO:0000313" key="2">
    <source>
        <dbReference type="EMBL" id="QTH73317.1"/>
    </source>
</evidence>
<dbReference type="EMBL" id="CP072135">
    <property type="protein sequence ID" value="QTH73317.1"/>
    <property type="molecule type" value="Genomic_DNA"/>
</dbReference>
<dbReference type="InterPro" id="IPR007730">
    <property type="entry name" value="SPOR-like_dom"/>
</dbReference>
<evidence type="ECO:0000259" key="1">
    <source>
        <dbReference type="Pfam" id="PF05036"/>
    </source>
</evidence>
<gene>
    <name evidence="2" type="ORF">J5O05_21355</name>
</gene>
<sequence length="156" mass="17626">MKRSENGAQVTQKELVELLEMKEDLAILVDELNIQKALSDKPYTNAQALTRPSVDMVIAPDEQQILAEYQQTIFLNVGMFASEARALQQKKVFQQRYSSMFSPFTLNVSSHPENSQFYSIKVSGFAGDVAAKQFCKQVKKMNQSCVLNNGERKINL</sequence>